<protein>
    <recommendedName>
        <fullName evidence="3">Heterokaryon incompatibility domain-containing protein</fullName>
    </recommendedName>
</protein>
<name>A0A9N8F0A4_9STRA</name>
<dbReference type="EMBL" id="CAICTM010002336">
    <property type="protein sequence ID" value="CAB9528856.1"/>
    <property type="molecule type" value="Genomic_DNA"/>
</dbReference>
<dbReference type="AlphaFoldDB" id="A0A9N8F0A4"/>
<sequence>MDLANSLGGPRMLLLPADTIERLGRIPRFSEGYAVDAAETIRKMGPPIVEVFMVSHKWLQSRSDPMDASTGFPDTASNDKAKTISEYTKWRIKWVRHMHQFTPVILYWIDYSCLDQDHLERGVPLMPLWVACCERLLRIDHPEYDSRAWCRLEPLLACAYAFADHQTVISVGFENCWPSTGLKTKRPLLDPRAGHLTDPTDMARILPLIEQAEKALLKNPDVKSYDSGIIYEAGDRAHIKCFVLPSQPEEQDAQHADQAQPRFL</sequence>
<gene>
    <name evidence="1" type="ORF">SEMRO_2338_G323900.1</name>
</gene>
<organism evidence="1 2">
    <name type="scientific">Seminavis robusta</name>
    <dbReference type="NCBI Taxonomy" id="568900"/>
    <lineage>
        <taxon>Eukaryota</taxon>
        <taxon>Sar</taxon>
        <taxon>Stramenopiles</taxon>
        <taxon>Ochrophyta</taxon>
        <taxon>Bacillariophyta</taxon>
        <taxon>Bacillariophyceae</taxon>
        <taxon>Bacillariophycidae</taxon>
        <taxon>Naviculales</taxon>
        <taxon>Naviculaceae</taxon>
        <taxon>Seminavis</taxon>
    </lineage>
</organism>
<reference evidence="1" key="1">
    <citation type="submission" date="2020-06" db="EMBL/GenBank/DDBJ databases">
        <authorList>
            <consortium name="Plant Systems Biology data submission"/>
        </authorList>
    </citation>
    <scope>NUCLEOTIDE SEQUENCE</scope>
    <source>
        <strain evidence="1">D6</strain>
    </source>
</reference>
<evidence type="ECO:0008006" key="3">
    <source>
        <dbReference type="Google" id="ProtNLM"/>
    </source>
</evidence>
<dbReference type="Proteomes" id="UP001153069">
    <property type="component" value="Unassembled WGS sequence"/>
</dbReference>
<comment type="caution">
    <text evidence="1">The sequence shown here is derived from an EMBL/GenBank/DDBJ whole genome shotgun (WGS) entry which is preliminary data.</text>
</comment>
<dbReference type="OrthoDB" id="423576at2759"/>
<evidence type="ECO:0000313" key="2">
    <source>
        <dbReference type="Proteomes" id="UP001153069"/>
    </source>
</evidence>
<accession>A0A9N8F0A4</accession>
<evidence type="ECO:0000313" key="1">
    <source>
        <dbReference type="EMBL" id="CAB9528856.1"/>
    </source>
</evidence>
<keyword evidence="2" id="KW-1185">Reference proteome</keyword>
<proteinExistence type="predicted"/>